<protein>
    <submittedName>
        <fullName evidence="1">S-adenosyl-L-methionine-dependent methyltransferase</fullName>
    </submittedName>
</protein>
<reference evidence="1" key="1">
    <citation type="submission" date="2021-02" db="EMBL/GenBank/DDBJ databases">
        <authorList>
            <consortium name="DOE Joint Genome Institute"/>
            <person name="Ahrendt S."/>
            <person name="Looney B.P."/>
            <person name="Miyauchi S."/>
            <person name="Morin E."/>
            <person name="Drula E."/>
            <person name="Courty P.E."/>
            <person name="Chicoki N."/>
            <person name="Fauchery L."/>
            <person name="Kohler A."/>
            <person name="Kuo A."/>
            <person name="Labutti K."/>
            <person name="Pangilinan J."/>
            <person name="Lipzen A."/>
            <person name="Riley R."/>
            <person name="Andreopoulos W."/>
            <person name="He G."/>
            <person name="Johnson J."/>
            <person name="Barry K.W."/>
            <person name="Grigoriev I.V."/>
            <person name="Nagy L."/>
            <person name="Hibbett D."/>
            <person name="Henrissat B."/>
            <person name="Matheny P.B."/>
            <person name="Labbe J."/>
            <person name="Martin F."/>
        </authorList>
    </citation>
    <scope>NUCLEOTIDE SEQUENCE</scope>
    <source>
        <strain evidence="1">FP105234-sp</strain>
    </source>
</reference>
<proteinExistence type="predicted"/>
<comment type="caution">
    <text evidence="1">The sequence shown here is derived from an EMBL/GenBank/DDBJ whole genome shotgun (WGS) entry which is preliminary data.</text>
</comment>
<keyword evidence="2" id="KW-1185">Reference proteome</keyword>
<dbReference type="EMBL" id="MU275878">
    <property type="protein sequence ID" value="KAI0049027.1"/>
    <property type="molecule type" value="Genomic_DNA"/>
</dbReference>
<name>A0ACB8RYV8_9AGAM</name>
<evidence type="ECO:0000313" key="1">
    <source>
        <dbReference type="EMBL" id="KAI0049027.1"/>
    </source>
</evidence>
<organism evidence="1 2">
    <name type="scientific">Auriscalpium vulgare</name>
    <dbReference type="NCBI Taxonomy" id="40419"/>
    <lineage>
        <taxon>Eukaryota</taxon>
        <taxon>Fungi</taxon>
        <taxon>Dikarya</taxon>
        <taxon>Basidiomycota</taxon>
        <taxon>Agaricomycotina</taxon>
        <taxon>Agaricomycetes</taxon>
        <taxon>Russulales</taxon>
        <taxon>Auriscalpiaceae</taxon>
        <taxon>Auriscalpium</taxon>
    </lineage>
</organism>
<dbReference type="Proteomes" id="UP000814033">
    <property type="component" value="Unassembled WGS sequence"/>
</dbReference>
<evidence type="ECO:0000313" key="2">
    <source>
        <dbReference type="Proteomes" id="UP000814033"/>
    </source>
</evidence>
<accession>A0ACB8RYV8</accession>
<sequence>MAIEPYDNVPDDDMNEFLPYDEGTLIVHIPDEDLAFPLAYVPPGLSVAPEASVELTVPALPSATETNVGHAAPHGGHTPLADELSPEDAIELASPVESTDSDDDLDDASSDTSSNLTEVRPYEFPSYFSQVNGRLFHSHGTSRYPMPVDGLEQKRLDAQHTMLRLITGRNYDGPVQEVLAPDNRPKKVVDLCTGTGLWVQEMAREFPHVDFRGLDLDSSMGLLPIFIQIARLGEKNFIFHSPYVPIATQYPHDNVRFQLSDVTHTLPFADNSVELVHARMTWLGVQNYPSMLREIARILRPGGLFLSGEYGGYPALHPSHPMHANPAAYIPHSARFYSNLTEDVKFVYVSRACDGELTCVSTGSKGIPSLALRLPHLIRANGSFTAPHEQRRAIPISRPYAPTPSEPCPQTGRANGSADFVASIYHGISVEYARALLMAGRMSPEIAEGFVIDINTKPGMVAVWHTTWARKL</sequence>
<gene>
    <name evidence="1" type="ORF">FA95DRAFT_1571470</name>
</gene>
<keyword evidence="1" id="KW-0489">Methyltransferase</keyword>
<keyword evidence="1" id="KW-0808">Transferase</keyword>
<reference evidence="1" key="2">
    <citation type="journal article" date="2022" name="New Phytol.">
        <title>Evolutionary transition to the ectomycorrhizal habit in the genomes of a hyperdiverse lineage of mushroom-forming fungi.</title>
        <authorList>
            <person name="Looney B."/>
            <person name="Miyauchi S."/>
            <person name="Morin E."/>
            <person name="Drula E."/>
            <person name="Courty P.E."/>
            <person name="Kohler A."/>
            <person name="Kuo A."/>
            <person name="LaButti K."/>
            <person name="Pangilinan J."/>
            <person name="Lipzen A."/>
            <person name="Riley R."/>
            <person name="Andreopoulos W."/>
            <person name="He G."/>
            <person name="Johnson J."/>
            <person name="Nolan M."/>
            <person name="Tritt A."/>
            <person name="Barry K.W."/>
            <person name="Grigoriev I.V."/>
            <person name="Nagy L.G."/>
            <person name="Hibbett D."/>
            <person name="Henrissat B."/>
            <person name="Matheny P.B."/>
            <person name="Labbe J."/>
            <person name="Martin F.M."/>
        </authorList>
    </citation>
    <scope>NUCLEOTIDE SEQUENCE</scope>
    <source>
        <strain evidence="1">FP105234-sp</strain>
    </source>
</reference>